<evidence type="ECO:0000259" key="1">
    <source>
        <dbReference type="Pfam" id="PF22961"/>
    </source>
</evidence>
<dbReference type="EMBL" id="CAXKWB010023013">
    <property type="protein sequence ID" value="CAL4124805.1"/>
    <property type="molecule type" value="Genomic_DNA"/>
</dbReference>
<dbReference type="PANTHER" id="PTHR13487:SF3">
    <property type="entry name" value="REVERSION-INDUCING CYSTEINE-RICH PROTEIN WITH KAZAL MOTIFS"/>
    <property type="match status" value="1"/>
</dbReference>
<dbReference type="Proteomes" id="UP001497623">
    <property type="component" value="Unassembled WGS sequence"/>
</dbReference>
<dbReference type="InterPro" id="IPR055110">
    <property type="entry name" value="RECK-like_N"/>
</dbReference>
<evidence type="ECO:0000313" key="2">
    <source>
        <dbReference type="EMBL" id="CAL4124805.1"/>
    </source>
</evidence>
<protein>
    <recommendedName>
        <fullName evidence="1">Reversion-inducing cysteine-rich with Kazal motifs N-terminal domain-containing protein</fullName>
    </recommendedName>
</protein>
<organism evidence="2 3">
    <name type="scientific">Meganyctiphanes norvegica</name>
    <name type="common">Northern krill</name>
    <name type="synonym">Thysanopoda norvegica</name>
    <dbReference type="NCBI Taxonomy" id="48144"/>
    <lineage>
        <taxon>Eukaryota</taxon>
        <taxon>Metazoa</taxon>
        <taxon>Ecdysozoa</taxon>
        <taxon>Arthropoda</taxon>
        <taxon>Crustacea</taxon>
        <taxon>Multicrustacea</taxon>
        <taxon>Malacostraca</taxon>
        <taxon>Eumalacostraca</taxon>
        <taxon>Eucarida</taxon>
        <taxon>Euphausiacea</taxon>
        <taxon>Euphausiidae</taxon>
        <taxon>Meganyctiphanes</taxon>
    </lineage>
</organism>
<name>A0AAV2RG75_MEGNR</name>
<gene>
    <name evidence="2" type="ORF">MNOR_LOCUS24782</name>
</gene>
<reference evidence="2 3" key="1">
    <citation type="submission" date="2024-05" db="EMBL/GenBank/DDBJ databases">
        <authorList>
            <person name="Wallberg A."/>
        </authorList>
    </citation>
    <scope>NUCLEOTIDE SEQUENCE [LARGE SCALE GENOMIC DNA]</scope>
</reference>
<feature type="non-terminal residue" evidence="2">
    <location>
        <position position="128"/>
    </location>
</feature>
<keyword evidence="3" id="KW-1185">Reference proteome</keyword>
<dbReference type="GO" id="GO:0008191">
    <property type="term" value="F:metalloendopeptidase inhibitor activity"/>
    <property type="evidence" value="ECO:0007669"/>
    <property type="project" value="InterPro"/>
</dbReference>
<dbReference type="PANTHER" id="PTHR13487">
    <property type="entry name" value="SERINE PROTEASE INHIBITOR"/>
    <property type="match status" value="1"/>
</dbReference>
<dbReference type="InterPro" id="IPR039016">
    <property type="entry name" value="RECK"/>
</dbReference>
<dbReference type="GO" id="GO:0030198">
    <property type="term" value="P:extracellular matrix organization"/>
    <property type="evidence" value="ECO:0007669"/>
    <property type="project" value="TreeGrafter"/>
</dbReference>
<feature type="domain" description="Reversion-inducing cysteine-rich with Kazal motifs N-terminal" evidence="1">
    <location>
        <begin position="18"/>
        <end position="65"/>
    </location>
</feature>
<dbReference type="Pfam" id="PF22961">
    <property type="entry name" value="RECK-like_N"/>
    <property type="match status" value="1"/>
</dbReference>
<proteinExistence type="predicted"/>
<feature type="non-terminal residue" evidence="2">
    <location>
        <position position="1"/>
    </location>
</feature>
<dbReference type="AlphaFoldDB" id="A0AAV2RG75"/>
<accession>A0AAV2RG75</accession>
<sequence>VEFWTCLNHTLAGVSEGQGWLGRPCCSLGVAPGCQWACLTARQPQDLNPHCRHSHEMDLLTCVQRTQVGSGCCAQTQSYKCRASCEAVFADRTPSRRLRKQLSRDCRTHPQVMRCAHTFTRTSPSHKP</sequence>
<evidence type="ECO:0000313" key="3">
    <source>
        <dbReference type="Proteomes" id="UP001497623"/>
    </source>
</evidence>
<dbReference type="GO" id="GO:0005886">
    <property type="term" value="C:plasma membrane"/>
    <property type="evidence" value="ECO:0007669"/>
    <property type="project" value="TreeGrafter"/>
</dbReference>
<comment type="caution">
    <text evidence="2">The sequence shown here is derived from an EMBL/GenBank/DDBJ whole genome shotgun (WGS) entry which is preliminary data.</text>
</comment>